<sequence length="61" mass="6775">MSTVNRRYDSGKPIQARKSGSYREPAKAISSTQQRGSPAVAALAWEIFRSSATSRCLYKDH</sequence>
<accession>A0A2A9NPJ7</accession>
<evidence type="ECO:0000313" key="3">
    <source>
        <dbReference type="Proteomes" id="UP000242287"/>
    </source>
</evidence>
<gene>
    <name evidence="2" type="ORF">AMATHDRAFT_59548</name>
</gene>
<protein>
    <submittedName>
        <fullName evidence="2">Uncharacterized protein</fullName>
    </submittedName>
</protein>
<reference evidence="2 3" key="1">
    <citation type="submission" date="2014-02" db="EMBL/GenBank/DDBJ databases">
        <title>Transposable element dynamics among asymbiotic and ectomycorrhizal Amanita fungi.</title>
        <authorList>
            <consortium name="DOE Joint Genome Institute"/>
            <person name="Hess J."/>
            <person name="Skrede I."/>
            <person name="Wolfe B."/>
            <person name="LaButti K."/>
            <person name="Ohm R.A."/>
            <person name="Grigoriev I.V."/>
            <person name="Pringle A."/>
        </authorList>
    </citation>
    <scope>NUCLEOTIDE SEQUENCE [LARGE SCALE GENOMIC DNA]</scope>
    <source>
        <strain evidence="2 3">SKay4041</strain>
    </source>
</reference>
<keyword evidence="3" id="KW-1185">Reference proteome</keyword>
<evidence type="ECO:0000313" key="2">
    <source>
        <dbReference type="EMBL" id="PFH51244.1"/>
    </source>
</evidence>
<organism evidence="2 3">
    <name type="scientific">Amanita thiersii Skay4041</name>
    <dbReference type="NCBI Taxonomy" id="703135"/>
    <lineage>
        <taxon>Eukaryota</taxon>
        <taxon>Fungi</taxon>
        <taxon>Dikarya</taxon>
        <taxon>Basidiomycota</taxon>
        <taxon>Agaricomycotina</taxon>
        <taxon>Agaricomycetes</taxon>
        <taxon>Agaricomycetidae</taxon>
        <taxon>Agaricales</taxon>
        <taxon>Pluteineae</taxon>
        <taxon>Amanitaceae</taxon>
        <taxon>Amanita</taxon>
    </lineage>
</organism>
<name>A0A2A9NPJ7_9AGAR</name>
<proteinExistence type="predicted"/>
<evidence type="ECO:0000256" key="1">
    <source>
        <dbReference type="SAM" id="MobiDB-lite"/>
    </source>
</evidence>
<dbReference type="AlphaFoldDB" id="A0A2A9NPJ7"/>
<dbReference type="Proteomes" id="UP000242287">
    <property type="component" value="Unassembled WGS sequence"/>
</dbReference>
<dbReference type="EMBL" id="KZ301990">
    <property type="protein sequence ID" value="PFH51244.1"/>
    <property type="molecule type" value="Genomic_DNA"/>
</dbReference>
<feature type="compositionally biased region" description="Basic and acidic residues" evidence="1">
    <location>
        <begin position="1"/>
        <end position="10"/>
    </location>
</feature>
<feature type="region of interest" description="Disordered" evidence="1">
    <location>
        <begin position="1"/>
        <end position="38"/>
    </location>
</feature>